<reference evidence="2" key="1">
    <citation type="submission" date="2023-07" db="EMBL/GenBank/DDBJ databases">
        <authorList>
            <consortium name="AG Swart"/>
            <person name="Singh M."/>
            <person name="Singh A."/>
            <person name="Seah K."/>
            <person name="Emmerich C."/>
        </authorList>
    </citation>
    <scope>NUCLEOTIDE SEQUENCE</scope>
    <source>
        <strain evidence="2">DP1</strain>
    </source>
</reference>
<evidence type="ECO:0000313" key="3">
    <source>
        <dbReference type="Proteomes" id="UP001295684"/>
    </source>
</evidence>
<accession>A0AAD1XWU7</accession>
<protein>
    <submittedName>
        <fullName evidence="2">Uncharacterized protein</fullName>
    </submittedName>
</protein>
<feature type="transmembrane region" description="Helical" evidence="1">
    <location>
        <begin position="6"/>
        <end position="27"/>
    </location>
</feature>
<keyword evidence="1" id="KW-1133">Transmembrane helix</keyword>
<keyword evidence="1" id="KW-0812">Transmembrane</keyword>
<comment type="caution">
    <text evidence="2">The sequence shown here is derived from an EMBL/GenBank/DDBJ whole genome shotgun (WGS) entry which is preliminary data.</text>
</comment>
<gene>
    <name evidence="2" type="ORF">ECRASSUSDP1_LOCUS21450</name>
</gene>
<dbReference type="AlphaFoldDB" id="A0AAD1XWU7"/>
<evidence type="ECO:0000256" key="1">
    <source>
        <dbReference type="SAM" id="Phobius"/>
    </source>
</evidence>
<feature type="transmembrane region" description="Helical" evidence="1">
    <location>
        <begin position="47"/>
        <end position="65"/>
    </location>
</feature>
<proteinExistence type="predicted"/>
<dbReference type="Proteomes" id="UP001295684">
    <property type="component" value="Unassembled WGS sequence"/>
</dbReference>
<organism evidence="2 3">
    <name type="scientific">Euplotes crassus</name>
    <dbReference type="NCBI Taxonomy" id="5936"/>
    <lineage>
        <taxon>Eukaryota</taxon>
        <taxon>Sar</taxon>
        <taxon>Alveolata</taxon>
        <taxon>Ciliophora</taxon>
        <taxon>Intramacronucleata</taxon>
        <taxon>Spirotrichea</taxon>
        <taxon>Hypotrichia</taxon>
        <taxon>Euplotida</taxon>
        <taxon>Euplotidae</taxon>
        <taxon>Moneuplotes</taxon>
    </lineage>
</organism>
<keyword evidence="3" id="KW-1185">Reference proteome</keyword>
<dbReference type="EMBL" id="CAMPGE010021928">
    <property type="protein sequence ID" value="CAI2380026.1"/>
    <property type="molecule type" value="Genomic_DNA"/>
</dbReference>
<sequence length="73" mass="8814">MLSTIALVSQFTYLCLTISEFSFLYLFQKNFLTSLRAIFFERSFFPVKLDLCPFIYFGFISLYWVELETCFRF</sequence>
<keyword evidence="1" id="KW-0472">Membrane</keyword>
<name>A0AAD1XWU7_EUPCR</name>
<evidence type="ECO:0000313" key="2">
    <source>
        <dbReference type="EMBL" id="CAI2380026.1"/>
    </source>
</evidence>